<name>X1FVQ9_9ZZZZ</name>
<dbReference type="SUPFAM" id="SSF47781">
    <property type="entry name" value="RuvA domain 2-like"/>
    <property type="match status" value="1"/>
</dbReference>
<dbReference type="Gene3D" id="1.10.150.20">
    <property type="entry name" value="5' to 3' exonuclease, C-terminal subdomain"/>
    <property type="match status" value="1"/>
</dbReference>
<organism evidence="1">
    <name type="scientific">marine sediment metagenome</name>
    <dbReference type="NCBI Taxonomy" id="412755"/>
    <lineage>
        <taxon>unclassified sequences</taxon>
        <taxon>metagenomes</taxon>
        <taxon>ecological metagenomes</taxon>
    </lineage>
</organism>
<dbReference type="Pfam" id="PF14520">
    <property type="entry name" value="HHH_5"/>
    <property type="match status" value="1"/>
</dbReference>
<dbReference type="EMBL" id="BARU01012065">
    <property type="protein sequence ID" value="GAH36625.1"/>
    <property type="molecule type" value="Genomic_DNA"/>
</dbReference>
<protein>
    <submittedName>
        <fullName evidence="1">Uncharacterized protein</fullName>
    </submittedName>
</protein>
<dbReference type="InterPro" id="IPR010994">
    <property type="entry name" value="RuvA_2-like"/>
</dbReference>
<accession>X1FVQ9</accession>
<dbReference type="AlphaFoldDB" id="X1FVQ9"/>
<proteinExistence type="predicted"/>
<feature type="non-terminal residue" evidence="1">
    <location>
        <position position="1"/>
    </location>
</feature>
<sequence length="196" mass="22208">EAEDQLRDYYEQADKNYQIIEGIISPIRLAVKGKQSHTSADVSTRGAAGGTFAYKVDNNYLSEHSYNATVSILYVWIHRLAEAGITTYWTINWVETARLLMLIYRNEQKPPEEHSTLQRVIRPRIQVKEPEPFLKALMFLSNAYKLQIGETKGQALAEKFCNILDLATSSVSDITEVEGIGKKMAERLLTALGREI</sequence>
<gene>
    <name evidence="1" type="ORF">S03H2_22410</name>
</gene>
<evidence type="ECO:0000313" key="1">
    <source>
        <dbReference type="EMBL" id="GAH36625.1"/>
    </source>
</evidence>
<reference evidence="1" key="1">
    <citation type="journal article" date="2014" name="Front. Microbiol.">
        <title>High frequency of phylogenetically diverse reductive dehalogenase-homologous genes in deep subseafloor sedimentary metagenomes.</title>
        <authorList>
            <person name="Kawai M."/>
            <person name="Futagami T."/>
            <person name="Toyoda A."/>
            <person name="Takaki Y."/>
            <person name="Nishi S."/>
            <person name="Hori S."/>
            <person name="Arai W."/>
            <person name="Tsubouchi T."/>
            <person name="Morono Y."/>
            <person name="Uchiyama I."/>
            <person name="Ito T."/>
            <person name="Fujiyama A."/>
            <person name="Inagaki F."/>
            <person name="Takami H."/>
        </authorList>
    </citation>
    <scope>NUCLEOTIDE SEQUENCE</scope>
    <source>
        <strain evidence="1">Expedition CK06-06</strain>
    </source>
</reference>
<comment type="caution">
    <text evidence="1">The sequence shown here is derived from an EMBL/GenBank/DDBJ whole genome shotgun (WGS) entry which is preliminary data.</text>
</comment>